<accession>A0A8J2HRS7</accession>
<dbReference type="AlphaFoldDB" id="A0A8J2HRS7"/>
<comment type="caution">
    <text evidence="2">The sequence shown here is derived from an EMBL/GenBank/DDBJ whole genome shotgun (WGS) entry which is preliminary data.</text>
</comment>
<keyword evidence="3" id="KW-1185">Reference proteome</keyword>
<evidence type="ECO:0000313" key="2">
    <source>
        <dbReference type="EMBL" id="CAG5138422.1"/>
    </source>
</evidence>
<dbReference type="OrthoDB" id="8062037at2759"/>
<reference evidence="2" key="1">
    <citation type="submission" date="2021-05" db="EMBL/GenBank/DDBJ databases">
        <authorList>
            <person name="Stam R."/>
        </authorList>
    </citation>
    <scope>NUCLEOTIDE SEQUENCE</scope>
    <source>
        <strain evidence="2">CS162</strain>
    </source>
</reference>
<keyword evidence="1" id="KW-0472">Membrane</keyword>
<evidence type="ECO:0000256" key="1">
    <source>
        <dbReference type="SAM" id="Phobius"/>
    </source>
</evidence>
<evidence type="ECO:0000313" key="3">
    <source>
        <dbReference type="Proteomes" id="UP000676310"/>
    </source>
</evidence>
<feature type="transmembrane region" description="Helical" evidence="1">
    <location>
        <begin position="16"/>
        <end position="38"/>
    </location>
</feature>
<keyword evidence="1" id="KW-1133">Transmembrane helix</keyword>
<name>A0A8J2HRS7_9PLEO</name>
<dbReference type="RefSeq" id="XP_043163883.1">
    <property type="nucleotide sequence ID" value="XM_043307948.1"/>
</dbReference>
<dbReference type="EMBL" id="CAJRGZ010000014">
    <property type="protein sequence ID" value="CAG5138422.1"/>
    <property type="molecule type" value="Genomic_DNA"/>
</dbReference>
<dbReference type="Proteomes" id="UP000676310">
    <property type="component" value="Unassembled WGS sequence"/>
</dbReference>
<organism evidence="2 3">
    <name type="scientific">Alternaria atra</name>
    <dbReference type="NCBI Taxonomy" id="119953"/>
    <lineage>
        <taxon>Eukaryota</taxon>
        <taxon>Fungi</taxon>
        <taxon>Dikarya</taxon>
        <taxon>Ascomycota</taxon>
        <taxon>Pezizomycotina</taxon>
        <taxon>Dothideomycetes</taxon>
        <taxon>Pleosporomycetidae</taxon>
        <taxon>Pleosporales</taxon>
        <taxon>Pleosporineae</taxon>
        <taxon>Pleosporaceae</taxon>
        <taxon>Alternaria</taxon>
        <taxon>Alternaria sect. Ulocladioides</taxon>
    </lineage>
</organism>
<dbReference type="GeneID" id="67015118"/>
<keyword evidence="1" id="KW-0812">Transmembrane</keyword>
<gene>
    <name evidence="2" type="ORF">ALTATR162_LOCUS355</name>
</gene>
<protein>
    <submittedName>
        <fullName evidence="2">Uncharacterized protein</fullName>
    </submittedName>
</protein>
<proteinExistence type="predicted"/>
<sequence length="93" mass="10788">MSNNTEEDAPTGAKSGIIIIVIIVPSVLIILLLTLVIMNRRRGLRDESQHKEKRWKTRQDELESHIKSQNFYDWLASQKEKCPDAPQPHDPLW</sequence>